<keyword evidence="1" id="KW-1133">Transmembrane helix</keyword>
<dbReference type="GeneID" id="24441153"/>
<accession>W7XH45</accession>
<dbReference type="KEGG" id="tet:TTHERM_000938792"/>
<dbReference type="Proteomes" id="UP000009168">
    <property type="component" value="Unassembled WGS sequence"/>
</dbReference>
<feature type="transmembrane region" description="Helical" evidence="1">
    <location>
        <begin position="6"/>
        <end position="25"/>
    </location>
</feature>
<evidence type="ECO:0000313" key="2">
    <source>
        <dbReference type="EMBL" id="EWS72324.1"/>
    </source>
</evidence>
<organism evidence="2 3">
    <name type="scientific">Tetrahymena thermophila (strain SB210)</name>
    <dbReference type="NCBI Taxonomy" id="312017"/>
    <lineage>
        <taxon>Eukaryota</taxon>
        <taxon>Sar</taxon>
        <taxon>Alveolata</taxon>
        <taxon>Ciliophora</taxon>
        <taxon>Intramacronucleata</taxon>
        <taxon>Oligohymenophorea</taxon>
        <taxon>Hymenostomatida</taxon>
        <taxon>Tetrahymenina</taxon>
        <taxon>Tetrahymenidae</taxon>
        <taxon>Tetrahymena</taxon>
    </lineage>
</organism>
<dbReference type="EMBL" id="GG662503">
    <property type="protein sequence ID" value="EWS72324.1"/>
    <property type="molecule type" value="Genomic_DNA"/>
</dbReference>
<keyword evidence="1 2" id="KW-0812">Transmembrane</keyword>
<dbReference type="InParanoid" id="W7XH45"/>
<evidence type="ECO:0000313" key="3">
    <source>
        <dbReference type="Proteomes" id="UP000009168"/>
    </source>
</evidence>
<evidence type="ECO:0000256" key="1">
    <source>
        <dbReference type="SAM" id="Phobius"/>
    </source>
</evidence>
<dbReference type="RefSeq" id="XP_012655132.1">
    <property type="nucleotide sequence ID" value="XM_012799678.1"/>
</dbReference>
<dbReference type="AlphaFoldDB" id="W7XH45"/>
<protein>
    <submittedName>
        <fullName evidence="2">Transmembrane protein, putative</fullName>
    </submittedName>
</protein>
<name>W7XH45_TETTS</name>
<keyword evidence="1" id="KW-0472">Membrane</keyword>
<sequence>MFQYGLVGNTIFYGGIAIAFGYIGWELHNITQYAAKIDEKQAKEILGLINENKTHIHKKKEITDKEIQQMAAKLRLEGKSVESIQIQTQIKDDFDSGKQADI</sequence>
<proteinExistence type="predicted"/>
<reference evidence="3" key="1">
    <citation type="journal article" date="2006" name="PLoS Biol.">
        <title>Macronuclear genome sequence of the ciliate Tetrahymena thermophila, a model eukaryote.</title>
        <authorList>
            <person name="Eisen J.A."/>
            <person name="Coyne R.S."/>
            <person name="Wu M."/>
            <person name="Wu D."/>
            <person name="Thiagarajan M."/>
            <person name="Wortman J.R."/>
            <person name="Badger J.H."/>
            <person name="Ren Q."/>
            <person name="Amedeo P."/>
            <person name="Jones K.M."/>
            <person name="Tallon L.J."/>
            <person name="Delcher A.L."/>
            <person name="Salzberg S.L."/>
            <person name="Silva J.C."/>
            <person name="Haas B.J."/>
            <person name="Majoros W.H."/>
            <person name="Farzad M."/>
            <person name="Carlton J.M."/>
            <person name="Smith R.K. Jr."/>
            <person name="Garg J."/>
            <person name="Pearlman R.E."/>
            <person name="Karrer K.M."/>
            <person name="Sun L."/>
            <person name="Manning G."/>
            <person name="Elde N.C."/>
            <person name="Turkewitz A.P."/>
            <person name="Asai D.J."/>
            <person name="Wilkes D.E."/>
            <person name="Wang Y."/>
            <person name="Cai H."/>
            <person name="Collins K."/>
            <person name="Stewart B.A."/>
            <person name="Lee S.R."/>
            <person name="Wilamowska K."/>
            <person name="Weinberg Z."/>
            <person name="Ruzzo W.L."/>
            <person name="Wloga D."/>
            <person name="Gaertig J."/>
            <person name="Frankel J."/>
            <person name="Tsao C.-C."/>
            <person name="Gorovsky M.A."/>
            <person name="Keeling P.J."/>
            <person name="Waller R.F."/>
            <person name="Patron N.J."/>
            <person name="Cherry J.M."/>
            <person name="Stover N.A."/>
            <person name="Krieger C.J."/>
            <person name="del Toro C."/>
            <person name="Ryder H.F."/>
            <person name="Williamson S.C."/>
            <person name="Barbeau R.A."/>
            <person name="Hamilton E.P."/>
            <person name="Orias E."/>
        </authorList>
    </citation>
    <scope>NUCLEOTIDE SEQUENCE [LARGE SCALE GENOMIC DNA]</scope>
    <source>
        <strain evidence="3">SB210</strain>
    </source>
</reference>
<gene>
    <name evidence="2" type="ORF">TTHERM_000938792</name>
</gene>
<keyword evidence="3" id="KW-1185">Reference proteome</keyword>